<dbReference type="Proteomes" id="UP000199073">
    <property type="component" value="Unassembled WGS sequence"/>
</dbReference>
<organism evidence="2 3">
    <name type="scientific">Desulforhopalus singaporensis</name>
    <dbReference type="NCBI Taxonomy" id="91360"/>
    <lineage>
        <taxon>Bacteria</taxon>
        <taxon>Pseudomonadati</taxon>
        <taxon>Thermodesulfobacteriota</taxon>
        <taxon>Desulfobulbia</taxon>
        <taxon>Desulfobulbales</taxon>
        <taxon>Desulfocapsaceae</taxon>
        <taxon>Desulforhopalus</taxon>
    </lineage>
</organism>
<dbReference type="EMBL" id="FNJI01000071">
    <property type="protein sequence ID" value="SDP82811.1"/>
    <property type="molecule type" value="Genomic_DNA"/>
</dbReference>
<feature type="domain" description="Putative exodeoxyribonuclease 8 PDDEXK-like" evidence="1">
    <location>
        <begin position="24"/>
        <end position="260"/>
    </location>
</feature>
<reference evidence="2 3" key="1">
    <citation type="submission" date="2016-10" db="EMBL/GenBank/DDBJ databases">
        <authorList>
            <person name="de Groot N.N."/>
        </authorList>
    </citation>
    <scope>NUCLEOTIDE SEQUENCE [LARGE SCALE GENOMIC DNA]</scope>
    <source>
        <strain evidence="2 3">DSM 12130</strain>
    </source>
</reference>
<sequence length="286" mass="32419">MKQIEPGIYRDIDNNTYHSSAGISKSGLDLIAKCPALYKNRYIDGNKPEPTKPMIIGSATHTAVFEPELFTKEYAVAPQVDRRTKAGKAEYAAFVEESVGKIVLTVEDNEQISAIAGAVRNHPLAAAILEEGEAETSIYHLEKFSGELVKVRPDWMHQDLIVDLKTTDKAGPEDFSRSCFNFRYHVQAGLYLDMANAEFRKDLGHDRFNNFLFIVVEKSEPYQVAVYFADPEMIDMGRAEYQQNLDLYSRLKRENQWPGYNNDKIVPIGLPYWAANKIGNQPVIYN</sequence>
<dbReference type="RefSeq" id="WP_176761381.1">
    <property type="nucleotide sequence ID" value="NZ_FNJI01000071.1"/>
</dbReference>
<keyword evidence="3" id="KW-1185">Reference proteome</keyword>
<name>A0A1H0VX25_9BACT</name>
<dbReference type="Pfam" id="PF12684">
    <property type="entry name" value="DUF3799"/>
    <property type="match status" value="1"/>
</dbReference>
<dbReference type="STRING" id="91360.SAMN05660330_04286"/>
<accession>A0A1H0VX25</accession>
<proteinExistence type="predicted"/>
<protein>
    <submittedName>
        <fullName evidence="2">Exodeoxyribonuclease VIII</fullName>
    </submittedName>
</protein>
<evidence type="ECO:0000259" key="1">
    <source>
        <dbReference type="Pfam" id="PF12684"/>
    </source>
</evidence>
<dbReference type="InterPro" id="IPR024432">
    <property type="entry name" value="Put_RecE_PDDEXK-like_dom"/>
</dbReference>
<evidence type="ECO:0000313" key="3">
    <source>
        <dbReference type="Proteomes" id="UP000199073"/>
    </source>
</evidence>
<dbReference type="InterPro" id="IPR011604">
    <property type="entry name" value="PDDEXK-like_dom_sf"/>
</dbReference>
<gene>
    <name evidence="2" type="ORF">SAMN05660330_04286</name>
</gene>
<dbReference type="AlphaFoldDB" id="A0A1H0VX25"/>
<evidence type="ECO:0000313" key="2">
    <source>
        <dbReference type="EMBL" id="SDP82811.1"/>
    </source>
</evidence>
<dbReference type="Gene3D" id="3.90.320.10">
    <property type="match status" value="1"/>
</dbReference>